<comment type="caution">
    <text evidence="1">The sequence shown here is derived from an EMBL/GenBank/DDBJ whole genome shotgun (WGS) entry which is preliminary data.</text>
</comment>
<dbReference type="EMBL" id="CAJVCH010366817">
    <property type="protein sequence ID" value="CAG7816318.1"/>
    <property type="molecule type" value="Genomic_DNA"/>
</dbReference>
<evidence type="ECO:0000313" key="2">
    <source>
        <dbReference type="Proteomes" id="UP000708208"/>
    </source>
</evidence>
<feature type="non-terminal residue" evidence="1">
    <location>
        <position position="1"/>
    </location>
</feature>
<organism evidence="1 2">
    <name type="scientific">Allacma fusca</name>
    <dbReference type="NCBI Taxonomy" id="39272"/>
    <lineage>
        <taxon>Eukaryota</taxon>
        <taxon>Metazoa</taxon>
        <taxon>Ecdysozoa</taxon>
        <taxon>Arthropoda</taxon>
        <taxon>Hexapoda</taxon>
        <taxon>Collembola</taxon>
        <taxon>Symphypleona</taxon>
        <taxon>Sminthuridae</taxon>
        <taxon>Allacma</taxon>
    </lineage>
</organism>
<name>A0A8J2L663_9HEXA</name>
<protein>
    <submittedName>
        <fullName evidence="1">Uncharacterized protein</fullName>
    </submittedName>
</protein>
<dbReference type="Proteomes" id="UP000708208">
    <property type="component" value="Unassembled WGS sequence"/>
</dbReference>
<dbReference type="OrthoDB" id="117690at2759"/>
<evidence type="ECO:0000313" key="1">
    <source>
        <dbReference type="EMBL" id="CAG7816318.1"/>
    </source>
</evidence>
<sequence length="89" mass="10508">CAECGWEKLKKYYPSSDGEAYIISTILDPRCKLEFFKNSNWRKEWIDNCKKTINEVWKKNYIGNESALPVVTTNYVVQSESHSIFENMF</sequence>
<keyword evidence="2" id="KW-1185">Reference proteome</keyword>
<feature type="non-terminal residue" evidence="1">
    <location>
        <position position="89"/>
    </location>
</feature>
<accession>A0A8J2L663</accession>
<reference evidence="1" key="1">
    <citation type="submission" date="2021-06" db="EMBL/GenBank/DDBJ databases">
        <authorList>
            <person name="Hodson N. C."/>
            <person name="Mongue J. A."/>
            <person name="Jaron S. K."/>
        </authorList>
    </citation>
    <scope>NUCLEOTIDE SEQUENCE</scope>
</reference>
<proteinExistence type="predicted"/>
<dbReference type="AlphaFoldDB" id="A0A8J2L663"/>
<gene>
    <name evidence="1" type="ORF">AFUS01_LOCUS26943</name>
</gene>